<comment type="caution">
    <text evidence="5">The sequence shown here is derived from an EMBL/GenBank/DDBJ whole genome shotgun (WGS) entry which is preliminary data.</text>
</comment>
<evidence type="ECO:0000313" key="5">
    <source>
        <dbReference type="EMBL" id="KAK0513029.1"/>
    </source>
</evidence>
<dbReference type="GO" id="GO:0003839">
    <property type="term" value="F:gamma-glutamylcyclotransferase activity"/>
    <property type="evidence" value="ECO:0007669"/>
    <property type="project" value="UniProtKB-EC"/>
</dbReference>
<dbReference type="Pfam" id="PF06094">
    <property type="entry name" value="GGACT"/>
    <property type="match status" value="1"/>
</dbReference>
<gene>
    <name evidence="5" type="ORF">JMJ35_005046</name>
</gene>
<accession>A0AA39V5U7</accession>
<dbReference type="EMBL" id="JAFEKC020000009">
    <property type="protein sequence ID" value="KAK0513029.1"/>
    <property type="molecule type" value="Genomic_DNA"/>
</dbReference>
<keyword evidence="2" id="KW-0456">Lyase</keyword>
<evidence type="ECO:0000313" key="6">
    <source>
        <dbReference type="Proteomes" id="UP001166286"/>
    </source>
</evidence>
<organism evidence="5 6">
    <name type="scientific">Cladonia borealis</name>
    <dbReference type="NCBI Taxonomy" id="184061"/>
    <lineage>
        <taxon>Eukaryota</taxon>
        <taxon>Fungi</taxon>
        <taxon>Dikarya</taxon>
        <taxon>Ascomycota</taxon>
        <taxon>Pezizomycotina</taxon>
        <taxon>Lecanoromycetes</taxon>
        <taxon>OSLEUM clade</taxon>
        <taxon>Lecanoromycetidae</taxon>
        <taxon>Lecanorales</taxon>
        <taxon>Lecanorineae</taxon>
        <taxon>Cladoniaceae</taxon>
        <taxon>Cladonia</taxon>
    </lineage>
</organism>
<dbReference type="InterPro" id="IPR017939">
    <property type="entry name" value="G-Glutamylcylcotransferase"/>
</dbReference>
<name>A0AA39V5U7_9LECA</name>
<evidence type="ECO:0000259" key="4">
    <source>
        <dbReference type="Pfam" id="PF06094"/>
    </source>
</evidence>
<dbReference type="InterPro" id="IPR036568">
    <property type="entry name" value="GGCT-like_sf"/>
</dbReference>
<dbReference type="Gene3D" id="3.10.490.10">
    <property type="entry name" value="Gamma-glutamyl cyclotransferase-like"/>
    <property type="match status" value="1"/>
</dbReference>
<dbReference type="Proteomes" id="UP001166286">
    <property type="component" value="Unassembled WGS sequence"/>
</dbReference>
<dbReference type="InterPro" id="IPR009288">
    <property type="entry name" value="AIG2-like_dom"/>
</dbReference>
<sequence>MSSLKHQSPGPEESGADKLYFSYGSNMHLQQMAARCSDSRLFAKGILRSYKWQINSRGGANVIEGNPEDFVEGIVFTVSPSDIQALRHYENVERKFYAERQFEIEVEHIRDTALEGRTPADAAGILASYNAESRLTEKEPSVDAASPGHNHTASNGAVEDTHLQISPEHSTTSHQSDSEPRLKRSHEKPSASKAEEPGSVPISEEGEKLSRKALIYISYEYPLPGTIRNEYINRMRLAMVDALKLGVSQTYLETSLHPLVFGKDPRTSTQPEEDR</sequence>
<evidence type="ECO:0000256" key="1">
    <source>
        <dbReference type="ARBA" id="ARBA00012346"/>
    </source>
</evidence>
<dbReference type="AlphaFoldDB" id="A0AA39V5U7"/>
<protein>
    <recommendedName>
        <fullName evidence="1">gamma-glutamylcyclotransferase</fullName>
        <ecNumber evidence="1">4.3.2.9</ecNumber>
    </recommendedName>
</protein>
<keyword evidence="6" id="KW-1185">Reference proteome</keyword>
<feature type="compositionally biased region" description="Basic and acidic residues" evidence="3">
    <location>
        <begin position="176"/>
        <end position="196"/>
    </location>
</feature>
<feature type="region of interest" description="Disordered" evidence="3">
    <location>
        <begin position="134"/>
        <end position="205"/>
    </location>
</feature>
<proteinExistence type="predicted"/>
<evidence type="ECO:0000256" key="2">
    <source>
        <dbReference type="ARBA" id="ARBA00023239"/>
    </source>
</evidence>
<feature type="compositionally biased region" description="Polar residues" evidence="3">
    <location>
        <begin position="163"/>
        <end position="175"/>
    </location>
</feature>
<feature type="domain" description="Gamma-glutamylcyclotransferase AIG2-like" evidence="4">
    <location>
        <begin position="20"/>
        <end position="106"/>
    </location>
</feature>
<dbReference type="InterPro" id="IPR013024">
    <property type="entry name" value="GGCT-like"/>
</dbReference>
<dbReference type="PANTHER" id="PTHR12935:SF0">
    <property type="entry name" value="GAMMA-GLUTAMYLCYCLOTRANSFERASE"/>
    <property type="match status" value="1"/>
</dbReference>
<dbReference type="PANTHER" id="PTHR12935">
    <property type="entry name" value="GAMMA-GLUTAMYLCYCLOTRANSFERASE"/>
    <property type="match status" value="1"/>
</dbReference>
<dbReference type="SUPFAM" id="SSF110857">
    <property type="entry name" value="Gamma-glutamyl cyclotransferase-like"/>
    <property type="match status" value="1"/>
</dbReference>
<reference evidence="5" key="1">
    <citation type="submission" date="2023-03" db="EMBL/GenBank/DDBJ databases">
        <title>Complete genome of Cladonia borealis.</title>
        <authorList>
            <person name="Park H."/>
        </authorList>
    </citation>
    <scope>NUCLEOTIDE SEQUENCE</scope>
    <source>
        <strain evidence="5">ANT050790</strain>
    </source>
</reference>
<evidence type="ECO:0000256" key="3">
    <source>
        <dbReference type="SAM" id="MobiDB-lite"/>
    </source>
</evidence>
<dbReference type="CDD" id="cd06661">
    <property type="entry name" value="GGCT_like"/>
    <property type="match status" value="1"/>
</dbReference>
<dbReference type="EC" id="4.3.2.9" evidence="1"/>